<evidence type="ECO:0000313" key="2">
    <source>
        <dbReference type="Proteomes" id="UP001569153"/>
    </source>
</evidence>
<reference evidence="1 2" key="1">
    <citation type="submission" date="2024-06" db="EMBL/GenBank/DDBJ databases">
        <authorList>
            <person name="Steensen K."/>
            <person name="Seneca J."/>
            <person name="Bartlau N."/>
            <person name="Yu A.X."/>
            <person name="Polz M.F."/>
        </authorList>
    </citation>
    <scope>NUCLEOTIDE SEQUENCE [LARGE SCALE GENOMIC DNA]</scope>
    <source>
        <strain evidence="1 2">FF146</strain>
    </source>
</reference>
<evidence type="ECO:0000313" key="1">
    <source>
        <dbReference type="EMBL" id="MEZ8196961.1"/>
    </source>
</evidence>
<dbReference type="Proteomes" id="UP001569153">
    <property type="component" value="Unassembled WGS sequence"/>
</dbReference>
<dbReference type="EMBL" id="JBGOOT010000043">
    <property type="protein sequence ID" value="MEZ8196961.1"/>
    <property type="molecule type" value="Genomic_DNA"/>
</dbReference>
<dbReference type="RefSeq" id="WP_371731173.1">
    <property type="nucleotide sequence ID" value="NZ_JBGOOT010000043.1"/>
</dbReference>
<comment type="caution">
    <text evidence="1">The sequence shown here is derived from an EMBL/GenBank/DDBJ whole genome shotgun (WGS) entry which is preliminary data.</text>
</comment>
<accession>A0ABV4MBS1</accession>
<gene>
    <name evidence="1" type="ORF">ACED38_19035</name>
</gene>
<organism evidence="1 2">
    <name type="scientific">Vibrio cortegadensis</name>
    <dbReference type="NCBI Taxonomy" id="1328770"/>
    <lineage>
        <taxon>Bacteria</taxon>
        <taxon>Pseudomonadati</taxon>
        <taxon>Pseudomonadota</taxon>
        <taxon>Gammaproteobacteria</taxon>
        <taxon>Vibrionales</taxon>
        <taxon>Vibrionaceae</taxon>
        <taxon>Vibrio</taxon>
    </lineage>
</organism>
<name>A0ABV4MBS1_9VIBR</name>
<proteinExistence type="predicted"/>
<protein>
    <submittedName>
        <fullName evidence="1">Uncharacterized protein</fullName>
    </submittedName>
</protein>
<sequence>MKKIQCTFRLPQHVVDLIDQQDGDTRTDKLLYLLGVDAKEATVMHDVVNIALHERLCKIEDRIYSLENKPSSKNKNMANLKRKQQTIDLINKELKALSAEQIKNIKSSRYPLSETRKVTNISKSQCDSYTDMIRDFLEKK</sequence>
<keyword evidence="2" id="KW-1185">Reference proteome</keyword>